<dbReference type="InterPro" id="IPR029058">
    <property type="entry name" value="AB_hydrolase_fold"/>
</dbReference>
<dbReference type="SUPFAM" id="SSF53474">
    <property type="entry name" value="alpha/beta-Hydrolases"/>
    <property type="match status" value="1"/>
</dbReference>
<feature type="domain" description="AB hydrolase-1" evidence="3">
    <location>
        <begin position="65"/>
        <end position="303"/>
    </location>
</feature>
<feature type="active site" description="Charge relay system" evidence="2">
    <location>
        <position position="145"/>
    </location>
</feature>
<dbReference type="EC" id="3.1.1.-" evidence="4"/>
<dbReference type="PIRSF" id="PIRSF005211">
    <property type="entry name" value="Ab_hydro_YheT"/>
    <property type="match status" value="1"/>
</dbReference>
<dbReference type="GO" id="GO:0047372">
    <property type="term" value="F:monoacylglycerol lipase activity"/>
    <property type="evidence" value="ECO:0007669"/>
    <property type="project" value="TreeGrafter"/>
</dbReference>
<dbReference type="RefSeq" id="WP_158023285.1">
    <property type="nucleotide sequence ID" value="NZ_LN885086.1"/>
</dbReference>
<dbReference type="STRING" id="1715989.NITINOP_1622"/>
<reference evidence="5" key="1">
    <citation type="submission" date="2015-09" db="EMBL/GenBank/DDBJ databases">
        <authorList>
            <person name="Daims H."/>
        </authorList>
    </citation>
    <scope>NUCLEOTIDE SEQUENCE [LARGE SCALE GENOMIC DNA]</scope>
</reference>
<comment type="similarity">
    <text evidence="1">Belongs to the AB hydrolase superfamily. AB hydrolase 4 family.</text>
</comment>
<keyword evidence="5" id="KW-1185">Reference proteome</keyword>
<keyword evidence="4" id="KW-0378">Hydrolase</keyword>
<evidence type="ECO:0000313" key="4">
    <source>
        <dbReference type="EMBL" id="CUQ66597.1"/>
    </source>
</evidence>
<dbReference type="PANTHER" id="PTHR10794:SF63">
    <property type="entry name" value="ALPHA_BETA HYDROLASE 1, ISOFORM A"/>
    <property type="match status" value="1"/>
</dbReference>
<dbReference type="Gene3D" id="3.40.50.1820">
    <property type="entry name" value="alpha/beta hydrolase"/>
    <property type="match status" value="1"/>
</dbReference>
<protein>
    <submittedName>
        <fullName evidence="4">Putative Hydrolase, alpha/beta fold family</fullName>
        <ecNumber evidence="4">3.1.1.-</ecNumber>
    </submittedName>
</protein>
<organism evidence="4 5">
    <name type="scientific">Candidatus Nitrospira inopinata</name>
    <dbReference type="NCBI Taxonomy" id="1715989"/>
    <lineage>
        <taxon>Bacteria</taxon>
        <taxon>Pseudomonadati</taxon>
        <taxon>Nitrospirota</taxon>
        <taxon>Nitrospiria</taxon>
        <taxon>Nitrospirales</taxon>
        <taxon>Nitrospiraceae</taxon>
        <taxon>Nitrospira</taxon>
    </lineage>
</organism>
<dbReference type="InterPro" id="IPR000073">
    <property type="entry name" value="AB_hydrolase_1"/>
</dbReference>
<evidence type="ECO:0000256" key="1">
    <source>
        <dbReference type="ARBA" id="ARBA00010884"/>
    </source>
</evidence>
<evidence type="ECO:0000313" key="5">
    <source>
        <dbReference type="Proteomes" id="UP000066284"/>
    </source>
</evidence>
<feature type="active site" description="Charge relay system" evidence="2">
    <location>
        <position position="271"/>
    </location>
</feature>
<evidence type="ECO:0000256" key="2">
    <source>
        <dbReference type="PIRSR" id="PIRSR005211-1"/>
    </source>
</evidence>
<name>A0A0S4KRG1_9BACT</name>
<dbReference type="InterPro" id="IPR012020">
    <property type="entry name" value="ABHD4"/>
</dbReference>
<proteinExistence type="inferred from homology"/>
<dbReference type="EMBL" id="LN885086">
    <property type="protein sequence ID" value="CUQ66597.1"/>
    <property type="molecule type" value="Genomic_DNA"/>
</dbReference>
<dbReference type="KEGG" id="nio:NITINOP_1622"/>
<accession>A0A0S4KRG1</accession>
<dbReference type="InterPro" id="IPR050960">
    <property type="entry name" value="AB_hydrolase_4_sf"/>
</dbReference>
<dbReference type="GO" id="GO:0034338">
    <property type="term" value="F:short-chain carboxylesterase activity"/>
    <property type="evidence" value="ECO:0007669"/>
    <property type="project" value="TreeGrafter"/>
</dbReference>
<dbReference type="Proteomes" id="UP000066284">
    <property type="component" value="Chromosome 1"/>
</dbReference>
<evidence type="ECO:0000259" key="3">
    <source>
        <dbReference type="Pfam" id="PF00561"/>
    </source>
</evidence>
<feature type="active site" description="Charge relay system" evidence="2">
    <location>
        <position position="300"/>
    </location>
</feature>
<dbReference type="OrthoDB" id="332676at2"/>
<dbReference type="PANTHER" id="PTHR10794">
    <property type="entry name" value="ABHYDROLASE DOMAIN-CONTAINING PROTEIN"/>
    <property type="match status" value="1"/>
</dbReference>
<dbReference type="AlphaFoldDB" id="A0A0S4KRG1"/>
<gene>
    <name evidence="4" type="ORF">NITINOP_1622</name>
</gene>
<sequence>MVDPIPIYEPPLLLRNPHLMTLVPRYLPRTTLLTDLPHESRVFATEPATQLLGHCHWQRDRTSAPTVVLVHGLEGSSDSRYMLGIAAKAYRAGFNVIRMNQRNCGGTEHLSPTLYNSGLSNDYRAIVRELATRDGLNRIWLVGYSMGGNLVLKAAGELGNDEPALAGVAAVCPNIDPTVCARALEEPRNWLYHRHFLNGLKARLRRKAVLFPGKWDLARLDTITRISEFDHWYTAPDGGYQSGADYYDRAGARHVVGSLAVPTLIITAQDDPFIPYPMFTVPTILDHPLIRLVAPRHGGHCGFYHRSRNGEDAYWAENRIVDFLREGTKGFTTARERPEFHVRTGP</sequence>
<dbReference type="Pfam" id="PF00561">
    <property type="entry name" value="Abhydrolase_1"/>
    <property type="match status" value="1"/>
</dbReference>